<evidence type="ECO:0000259" key="6">
    <source>
        <dbReference type="SMART" id="SM00560"/>
    </source>
</evidence>
<dbReference type="PANTHER" id="PTHR46943:SF1">
    <property type="entry name" value="PENTRAXIN-RELATED PROTEIN PTX3"/>
    <property type="match status" value="1"/>
</dbReference>
<evidence type="ECO:0000256" key="3">
    <source>
        <dbReference type="SAM" id="MobiDB-lite"/>
    </source>
</evidence>
<reference evidence="7 8" key="1">
    <citation type="submission" date="2018-06" db="EMBL/GenBank/DDBJ databases">
        <title>Actinomadura craniellae sp. nov. isolated from marine sponge Craniella sp.</title>
        <authorList>
            <person name="Li L."/>
            <person name="Xu Q.H."/>
            <person name="Lin H.W."/>
            <person name="Lu Y.H."/>
        </authorList>
    </citation>
    <scope>NUCLEOTIDE SEQUENCE [LARGE SCALE GENOMIC DNA]</scope>
    <source>
        <strain evidence="7 8">LHW63021</strain>
    </source>
</reference>
<evidence type="ECO:0000259" key="5">
    <source>
        <dbReference type="SMART" id="SM00458"/>
    </source>
</evidence>
<accession>A0A365H565</accession>
<feature type="signal peptide" evidence="4">
    <location>
        <begin position="1"/>
        <end position="24"/>
    </location>
</feature>
<evidence type="ECO:0000256" key="4">
    <source>
        <dbReference type="SAM" id="SignalP"/>
    </source>
</evidence>
<dbReference type="GO" id="GO:0006955">
    <property type="term" value="P:immune response"/>
    <property type="evidence" value="ECO:0007669"/>
    <property type="project" value="InterPro"/>
</dbReference>
<dbReference type="InterPro" id="IPR006558">
    <property type="entry name" value="LamG-like"/>
</dbReference>
<keyword evidence="8" id="KW-1185">Reference proteome</keyword>
<dbReference type="RefSeq" id="WP_111867697.1">
    <property type="nucleotide sequence ID" value="NZ_QLYX01000006.1"/>
</dbReference>
<protein>
    <submittedName>
        <fullName evidence="7">Uncharacterized protein</fullName>
    </submittedName>
</protein>
<dbReference type="Gene3D" id="2.60.120.200">
    <property type="match status" value="2"/>
</dbReference>
<organism evidence="7 8">
    <name type="scientific">Actinomadura craniellae</name>
    <dbReference type="NCBI Taxonomy" id="2231787"/>
    <lineage>
        <taxon>Bacteria</taxon>
        <taxon>Bacillati</taxon>
        <taxon>Actinomycetota</taxon>
        <taxon>Actinomycetes</taxon>
        <taxon>Streptosporangiales</taxon>
        <taxon>Thermomonosporaceae</taxon>
        <taxon>Actinomadura</taxon>
    </lineage>
</organism>
<keyword evidence="1 4" id="KW-0732">Signal</keyword>
<dbReference type="PROSITE" id="PS50231">
    <property type="entry name" value="RICIN_B_LECTIN"/>
    <property type="match status" value="1"/>
</dbReference>
<comment type="caution">
    <text evidence="7">The sequence shown here is derived from an EMBL/GenBank/DDBJ whole genome shotgun (WGS) entry which is preliminary data.</text>
</comment>
<dbReference type="PANTHER" id="PTHR46943">
    <property type="entry name" value="PENTRAXIN-RELATED PROTEIN PTX3"/>
    <property type="match status" value="1"/>
</dbReference>
<feature type="region of interest" description="Disordered" evidence="3">
    <location>
        <begin position="235"/>
        <end position="286"/>
    </location>
</feature>
<evidence type="ECO:0000313" key="7">
    <source>
        <dbReference type="EMBL" id="RAY14231.1"/>
    </source>
</evidence>
<evidence type="ECO:0000256" key="1">
    <source>
        <dbReference type="ARBA" id="ARBA00022729"/>
    </source>
</evidence>
<dbReference type="SUPFAM" id="SSF49899">
    <property type="entry name" value="Concanavalin A-like lectins/glucanases"/>
    <property type="match status" value="2"/>
</dbReference>
<dbReference type="SUPFAM" id="SSF50370">
    <property type="entry name" value="Ricin B-like lectins"/>
    <property type="match status" value="1"/>
</dbReference>
<feature type="chain" id="PRO_5038547056" evidence="4">
    <location>
        <begin position="25"/>
        <end position="1400"/>
    </location>
</feature>
<dbReference type="InterPro" id="IPR042837">
    <property type="entry name" value="PTX3"/>
</dbReference>
<evidence type="ECO:0000256" key="2">
    <source>
        <dbReference type="ARBA" id="ARBA00023157"/>
    </source>
</evidence>
<dbReference type="EMBL" id="QLYX01000006">
    <property type="protein sequence ID" value="RAY14231.1"/>
    <property type="molecule type" value="Genomic_DNA"/>
</dbReference>
<dbReference type="InterPro" id="IPR013320">
    <property type="entry name" value="ConA-like_dom_sf"/>
</dbReference>
<dbReference type="Pfam" id="PF13385">
    <property type="entry name" value="Laminin_G_3"/>
    <property type="match status" value="2"/>
</dbReference>
<evidence type="ECO:0000313" key="8">
    <source>
        <dbReference type="Proteomes" id="UP000251891"/>
    </source>
</evidence>
<dbReference type="CDD" id="cd00161">
    <property type="entry name" value="beta-trefoil_Ricin-like"/>
    <property type="match status" value="1"/>
</dbReference>
<dbReference type="Proteomes" id="UP000251891">
    <property type="component" value="Unassembled WGS sequence"/>
</dbReference>
<dbReference type="InterPro" id="IPR035992">
    <property type="entry name" value="Ricin_B-like_lectins"/>
</dbReference>
<keyword evidence="2" id="KW-1015">Disulfide bond</keyword>
<feature type="domain" description="LamG-like jellyroll fold" evidence="6">
    <location>
        <begin position="1202"/>
        <end position="1374"/>
    </location>
</feature>
<feature type="compositionally biased region" description="Low complexity" evidence="3">
    <location>
        <begin position="252"/>
        <end position="268"/>
    </location>
</feature>
<dbReference type="SMART" id="SM00458">
    <property type="entry name" value="RICIN"/>
    <property type="match status" value="1"/>
</dbReference>
<dbReference type="InterPro" id="IPR000772">
    <property type="entry name" value="Ricin_B_lectin"/>
</dbReference>
<gene>
    <name evidence="7" type="ORF">DPM19_14720</name>
</gene>
<dbReference type="Gene3D" id="2.80.10.50">
    <property type="match status" value="2"/>
</dbReference>
<sequence>MRVRRAGAFLVAVALTGSMLQAVATTRARPANAEPGKPPEAALTEADAVAAARKWRKPVRVTSRTSTQRDVVALPDGRLEMTLHTTPVRTLRDGRWTPIDTALRRSPDGSWSPAATTVGLVLSGGGKGPFVRMTRAGRELAFQWPYGNLPAPTVQGDSATYPGVLTKDVDLVVRATPSGFTHVLVVKTPAAARLPQLGRLRLKLDAPRMSVGPDGQGGLKATDAGSGGVLFQAGAPEMWDSSDGTEAPAAPPARSAAPAPSAAPAKPRTMAGPAVSGRGPGEASKVRRMKVGVGGGEMTLEPDQGLLTAPDTRFPVYIDPDWTAPGESAAVMVSTSYTDASWTDEGMGRCADSDPYMSGCGGTVTKRLFYKFALPSAALGTNVVWAEFKPRETWAYNCTPSQVQVWKTKGVSGSTSWGTQNASGFWQRRLVSMNAAHGNEGLGCADATLVFASEALKEELHNTAKGGGTIWLGLRAGDEGSTSGWKRFDNDATLRVLYNLPPRAPTDVRNTTSEGNYPCLAVSDPARPRIRKWPRLRARISDPQSSDKVQAEYWIGWGDANNNNFQWRYGGPGATNFLRSAMLNSGSDFEFDLEAWGAETKLPKNVPISWIVRGHDFQDQQENGNPANWMGVGPFSDAATSAGGLGHKCAFVYDNSAPPPPTVQSTKYPNDGLEHDGVGQPGTFTITPAPGEHPVKYGYQLTPPGQPIGPVQWLTPGQTAGCTSSGCTLSVTPGNRGDWKLDVWAVDGAGLSSHAPTYQFRVRQVSSEAAHWRLDDPVGSTTLHDEMAANDTYQLISQNSGKCLNVEGGLLDDGVPVLQWDCVGVAWERWKLVEQGGGEYTLVSLRSGKCLVVEGGSLDNGAHAVQRTCGGANERWKRVEADGGYQLVAVHSNKCLNVQGGLHDNGMPVLQWDCVGVAWERWRFAQVNRAVLVGPDASLGHAARTGSNALRINTDGDPTTFGYVETTEPVIDPAKSYAISAWVRPTGKGSYPTVAGQDGTRLGAFRLEYASHNDHWSMTGISHDGDDAVVGGQAYSLEKIKMGQWVHLVGVYDSVAKTISLYVDGRLQETEPYNADGWIGASRGSFTIGRWKYHGVKVDPFFGEIDDVRVFNRTVTGPEVAGWYRSTVQARWTLNSPAGVGVVVPDAGGTDRTMTLYGGAEIKTDDLTCVNLTGQCLSLDGRRPDGTGEWAMTPGPVVRTDESFTVAGWVEAARPTVPMTLFAVTGTTQSAFTVRFNPRAARNPNWDPDIDPPEYEYIGAWELEMATQDGAAPTRLTTYHGQSCNTCINEGPDHIAMVYDAATDTMSLYVNGNLDESVTNTSWRTGVVAFHAGSRFQIGRRLADGQTTDDHPNREYLSGLVDDVWVIKGALTQEQLAAFANLQELDTAFGNPQLPYIYPD</sequence>
<feature type="domain" description="LamG-like jellyroll fold" evidence="6">
    <location>
        <begin position="975"/>
        <end position="1118"/>
    </location>
</feature>
<dbReference type="Pfam" id="PF14200">
    <property type="entry name" value="RicinB_lectin_2"/>
    <property type="match status" value="1"/>
</dbReference>
<dbReference type="SMART" id="SM00560">
    <property type="entry name" value="LamGL"/>
    <property type="match status" value="2"/>
</dbReference>
<name>A0A365H565_9ACTN</name>
<proteinExistence type="predicted"/>
<feature type="domain" description="Ricin B lectin" evidence="5">
    <location>
        <begin position="790"/>
        <end position="925"/>
    </location>
</feature>
<dbReference type="OrthoDB" id="176279at2"/>